<name>A0A814VBT7_ADIRI</name>
<dbReference type="EMBL" id="CAJNOJ010000080">
    <property type="protein sequence ID" value="CAF1056457.1"/>
    <property type="molecule type" value="Genomic_DNA"/>
</dbReference>
<dbReference type="AlphaFoldDB" id="A0A814VBT7"/>
<dbReference type="Proteomes" id="UP000663852">
    <property type="component" value="Unassembled WGS sequence"/>
</dbReference>
<dbReference type="OrthoDB" id="9999222at2759"/>
<accession>A0A814VBT7</accession>
<evidence type="ECO:0000313" key="4">
    <source>
        <dbReference type="Proteomes" id="UP000663828"/>
    </source>
</evidence>
<organism evidence="3 4">
    <name type="scientific">Adineta ricciae</name>
    <name type="common">Rotifer</name>
    <dbReference type="NCBI Taxonomy" id="249248"/>
    <lineage>
        <taxon>Eukaryota</taxon>
        <taxon>Metazoa</taxon>
        <taxon>Spiralia</taxon>
        <taxon>Gnathifera</taxon>
        <taxon>Rotifera</taxon>
        <taxon>Eurotatoria</taxon>
        <taxon>Bdelloidea</taxon>
        <taxon>Adinetida</taxon>
        <taxon>Adinetidae</taxon>
        <taxon>Adineta</taxon>
    </lineage>
</organism>
<sequence length="429" mass="49461">MDRLRSSGKRTTLRDIAENPSIQKPTLVQIGTRSIVVGEKIHGQYIVASPCRVANNQFDKSEQEIILSSKQSGIWKIVTDDNNHTQRLTTADIENIHTHDVGKKRVTPRSYICTKQIEAFELHVRKNDDTVFNRYRIDRKRICIDENTEFQIADIGEVEYTPSEGERTSQDYIVVSKSKSSSFIQLLLPHVQGTKNLIRNRALRSLHCTIINDPQKRSFLLEVNDQRYDIYPVASEGSTDLRYLHSTHNLFNYLSKYGNDQSLCVKLIKGDRPVKSIAFDGYMMFKRVLSGDKIPLCRVDNLEVTLVNLDLTIPVKVQSHDPSPNIHAAEHRCMQLTISLLSRHESEIYVSIDMDQNPANFLFKEQASKFRSQDDLRLEQRRKTSHHRGSQTPTLSRVNRHDDKHLSKFNREHIKQEFQSISTAQKIVP</sequence>
<gene>
    <name evidence="2" type="ORF">EDS130_LOCUS17695</name>
    <name evidence="3" type="ORF">XAT740_LOCUS23000</name>
</gene>
<feature type="region of interest" description="Disordered" evidence="1">
    <location>
        <begin position="373"/>
        <end position="402"/>
    </location>
</feature>
<dbReference type="Proteomes" id="UP000663828">
    <property type="component" value="Unassembled WGS sequence"/>
</dbReference>
<feature type="compositionally biased region" description="Basic and acidic residues" evidence="1">
    <location>
        <begin position="373"/>
        <end position="382"/>
    </location>
</feature>
<proteinExistence type="predicted"/>
<protein>
    <recommendedName>
        <fullName evidence="5">CABIT domain-containing protein</fullName>
    </recommendedName>
</protein>
<comment type="caution">
    <text evidence="3">The sequence shown here is derived from an EMBL/GenBank/DDBJ whole genome shotgun (WGS) entry which is preliminary data.</text>
</comment>
<reference evidence="3" key="1">
    <citation type="submission" date="2021-02" db="EMBL/GenBank/DDBJ databases">
        <authorList>
            <person name="Nowell W R."/>
        </authorList>
    </citation>
    <scope>NUCLEOTIDE SEQUENCE</scope>
</reference>
<keyword evidence="4" id="KW-1185">Reference proteome</keyword>
<evidence type="ECO:0008006" key="5">
    <source>
        <dbReference type="Google" id="ProtNLM"/>
    </source>
</evidence>
<evidence type="ECO:0000256" key="1">
    <source>
        <dbReference type="SAM" id="MobiDB-lite"/>
    </source>
</evidence>
<evidence type="ECO:0000313" key="2">
    <source>
        <dbReference type="EMBL" id="CAF1056457.1"/>
    </source>
</evidence>
<evidence type="ECO:0000313" key="3">
    <source>
        <dbReference type="EMBL" id="CAF1188905.1"/>
    </source>
</evidence>
<dbReference type="EMBL" id="CAJNOR010001719">
    <property type="protein sequence ID" value="CAF1188905.1"/>
    <property type="molecule type" value="Genomic_DNA"/>
</dbReference>